<feature type="domain" description="Helicase XPB/Ssl2 N-terminal" evidence="2">
    <location>
        <begin position="479"/>
        <end position="598"/>
    </location>
</feature>
<name>A0A2M8WSS9_9MICO</name>
<dbReference type="GO" id="GO:0004386">
    <property type="term" value="F:helicase activity"/>
    <property type="evidence" value="ECO:0007669"/>
    <property type="project" value="UniProtKB-KW"/>
</dbReference>
<feature type="region of interest" description="Disordered" evidence="1">
    <location>
        <begin position="631"/>
        <end position="732"/>
    </location>
</feature>
<accession>A0A2M8WSS9</accession>
<evidence type="ECO:0000259" key="2">
    <source>
        <dbReference type="Pfam" id="PF13625"/>
    </source>
</evidence>
<keyword evidence="3" id="KW-0378">Hydrolase</keyword>
<evidence type="ECO:0000313" key="4">
    <source>
        <dbReference type="Proteomes" id="UP000231586"/>
    </source>
</evidence>
<dbReference type="Pfam" id="PF13625">
    <property type="entry name" value="Helicase_C_3"/>
    <property type="match status" value="1"/>
</dbReference>
<evidence type="ECO:0000313" key="3">
    <source>
        <dbReference type="EMBL" id="PJI94002.1"/>
    </source>
</evidence>
<gene>
    <name evidence="3" type="ORF">CLV34_1485</name>
</gene>
<keyword evidence="4" id="KW-1185">Reference proteome</keyword>
<proteinExistence type="predicted"/>
<feature type="compositionally biased region" description="Basic and acidic residues" evidence="1">
    <location>
        <begin position="667"/>
        <end position="693"/>
    </location>
</feature>
<feature type="compositionally biased region" description="Basic residues" evidence="1">
    <location>
        <begin position="640"/>
        <end position="654"/>
    </location>
</feature>
<evidence type="ECO:0000256" key="1">
    <source>
        <dbReference type="SAM" id="MobiDB-lite"/>
    </source>
</evidence>
<keyword evidence="3" id="KW-0347">Helicase</keyword>
<sequence length="800" mass="82279">MAEHRSASTFSEALRTRDDDALVALLRARPDLVNPSPSTLRSLAARATGTASTERALADCDRLGLQVLESLVALATLGRPTTPDDVVAALSPADDVDPAALRRSVLVTLADLDARALVWSTPDGFRAAPGVAPLLGLYPAGLGPAAPHPADDLAALLEKARSDGGRGRAVLDALAWGPPVGVAPHEPRAVAAVDRLVADGLLLAPDAGHVVLPGEVGLALRSGRTHRDVRPGPPLPADGRSPAHATVDAEAAQQALEMVRLVTDLLRLWDDEPPTVLRTGGLAVRDLRRLALHLDTDDATAAAAAELALAAELVADDGEVPASFAPTTLADSWLAQDDDARWARLAHAWSASPRAAWLAATRDEQGSVRSALSPDHAVGWAVRLRRTVLDAVGASPVALGPADVRAVLAWEAPRNVPPGDAVDGVLAGARLLGVVALGALSTPGATLLDGDPGGAPDPAALARTAVALDAVLPAPVDDLLVQGDLTGIVPGRPGRDLAELLDAVAEVESRGAALTVRFTPASVERAMAGGLSAEDVLGRIDRHARGPLPQALEYLVRDVARRHGRVRVGAALSYVRVDDPAVVASLLADPALRALGLVGLAPTVVAANIPAARLHEALAAAGVTAVLEGPDGRAVSTARERRRAAPPSGRRGRGRAGGPSTGPPSGRRVDEDARARRVVAELRARDDLARAADHPGATGSTGAGAGPDLDLGPHRAGAAHASGARPGTTPPADTLALLREAIEERRLVDLSTVDGHGTPVIRTVRPLRLDGGRLRAVDPARDAELTVAVHRIASVVPRDD</sequence>
<dbReference type="AlphaFoldDB" id="A0A2M8WSS9"/>
<feature type="compositionally biased region" description="Low complexity" evidence="1">
    <location>
        <begin position="714"/>
        <end position="727"/>
    </location>
</feature>
<protein>
    <submittedName>
        <fullName evidence="3">XPB/Ssl2-like helicase family protein</fullName>
    </submittedName>
</protein>
<comment type="caution">
    <text evidence="3">The sequence shown here is derived from an EMBL/GenBank/DDBJ whole genome shotgun (WGS) entry which is preliminary data.</text>
</comment>
<dbReference type="InterPro" id="IPR032830">
    <property type="entry name" value="XPB/Ssl2_N"/>
</dbReference>
<organism evidence="3 4">
    <name type="scientific">Luteimicrobium subarcticum</name>
    <dbReference type="NCBI Taxonomy" id="620910"/>
    <lineage>
        <taxon>Bacteria</taxon>
        <taxon>Bacillati</taxon>
        <taxon>Actinomycetota</taxon>
        <taxon>Actinomycetes</taxon>
        <taxon>Micrococcales</taxon>
        <taxon>Luteimicrobium</taxon>
    </lineage>
</organism>
<dbReference type="OrthoDB" id="3415124at2"/>
<dbReference type="Proteomes" id="UP000231586">
    <property type="component" value="Unassembled WGS sequence"/>
</dbReference>
<keyword evidence="3" id="KW-0067">ATP-binding</keyword>
<dbReference type="RefSeq" id="WP_100349604.1">
    <property type="nucleotide sequence ID" value="NZ_PGTZ01000007.1"/>
</dbReference>
<dbReference type="EMBL" id="PGTZ01000007">
    <property type="protein sequence ID" value="PJI94002.1"/>
    <property type="molecule type" value="Genomic_DNA"/>
</dbReference>
<reference evidence="3 4" key="1">
    <citation type="submission" date="2017-11" db="EMBL/GenBank/DDBJ databases">
        <title>Genomic Encyclopedia of Archaeal and Bacterial Type Strains, Phase II (KMG-II): From Individual Species to Whole Genera.</title>
        <authorList>
            <person name="Goeker M."/>
        </authorList>
    </citation>
    <scope>NUCLEOTIDE SEQUENCE [LARGE SCALE GENOMIC DNA]</scope>
    <source>
        <strain evidence="3 4">DSM 22413</strain>
    </source>
</reference>
<keyword evidence="3" id="KW-0547">Nucleotide-binding</keyword>